<feature type="chain" id="PRO_5042106654" evidence="1">
    <location>
        <begin position="22"/>
        <end position="169"/>
    </location>
</feature>
<feature type="signal peptide" evidence="1">
    <location>
        <begin position="1"/>
        <end position="21"/>
    </location>
</feature>
<dbReference type="EMBL" id="OU503043">
    <property type="protein sequence ID" value="CAI9766657.1"/>
    <property type="molecule type" value="Genomic_DNA"/>
</dbReference>
<organism evidence="2 3">
    <name type="scientific">Fraxinus pennsylvanica</name>
    <dbReference type="NCBI Taxonomy" id="56036"/>
    <lineage>
        <taxon>Eukaryota</taxon>
        <taxon>Viridiplantae</taxon>
        <taxon>Streptophyta</taxon>
        <taxon>Embryophyta</taxon>
        <taxon>Tracheophyta</taxon>
        <taxon>Spermatophyta</taxon>
        <taxon>Magnoliopsida</taxon>
        <taxon>eudicotyledons</taxon>
        <taxon>Gunneridae</taxon>
        <taxon>Pentapetalae</taxon>
        <taxon>asterids</taxon>
        <taxon>lamiids</taxon>
        <taxon>Lamiales</taxon>
        <taxon>Oleaceae</taxon>
        <taxon>Oleeae</taxon>
        <taxon>Fraxinus</taxon>
    </lineage>
</organism>
<keyword evidence="1" id="KW-0732">Signal</keyword>
<protein>
    <submittedName>
        <fullName evidence="2">Uncharacterized protein</fullName>
    </submittedName>
</protein>
<proteinExistence type="predicted"/>
<dbReference type="Proteomes" id="UP000834106">
    <property type="component" value="Chromosome 8"/>
</dbReference>
<evidence type="ECO:0000313" key="3">
    <source>
        <dbReference type="Proteomes" id="UP000834106"/>
    </source>
</evidence>
<keyword evidence="3" id="KW-1185">Reference proteome</keyword>
<name>A0AAD1ZGP0_9LAMI</name>
<evidence type="ECO:0000313" key="2">
    <source>
        <dbReference type="EMBL" id="CAI9766657.1"/>
    </source>
</evidence>
<dbReference type="Gene3D" id="6.10.140.1430">
    <property type="match status" value="1"/>
</dbReference>
<dbReference type="PANTHER" id="PTHR47372:SF33">
    <property type="entry name" value="LATE EMBRYOGENESIS ABUNDANT (LEA) PROTEIN-RELATED"/>
    <property type="match status" value="1"/>
</dbReference>
<evidence type="ECO:0000256" key="1">
    <source>
        <dbReference type="SAM" id="SignalP"/>
    </source>
</evidence>
<dbReference type="AlphaFoldDB" id="A0AAD1ZGP0"/>
<sequence length="169" mass="18255">MGKRALLFVVWFAVVVSVGWCWGEDAAKTANLAAGNVKVRVEESKQSASETAHDFEDKVESWADWAMNKFTGESGSSHDGEKDVAPTIKENVKYAASKSSDTLNSAAYETSKYASEKGNDVGETTSKKIGDAKDYASDKYGQVINTASDIANDAKEFGKDKANKAYEMA</sequence>
<dbReference type="PANTHER" id="PTHR47372">
    <property type="entry name" value="DAUER UP-REGULATED-RELATED"/>
    <property type="match status" value="1"/>
</dbReference>
<gene>
    <name evidence="2" type="ORF">FPE_LOCUS14087</name>
</gene>
<reference evidence="2" key="1">
    <citation type="submission" date="2023-05" db="EMBL/GenBank/DDBJ databases">
        <authorList>
            <person name="Huff M."/>
        </authorList>
    </citation>
    <scope>NUCLEOTIDE SEQUENCE</scope>
</reference>
<accession>A0AAD1ZGP0</accession>